<dbReference type="PROSITE" id="PS50262">
    <property type="entry name" value="G_PROTEIN_RECEP_F1_2"/>
    <property type="match status" value="1"/>
</dbReference>
<feature type="transmembrane region" description="Helical" evidence="10">
    <location>
        <begin position="447"/>
        <end position="469"/>
    </location>
</feature>
<feature type="compositionally biased region" description="Basic and acidic residues" evidence="9">
    <location>
        <begin position="635"/>
        <end position="644"/>
    </location>
</feature>
<evidence type="ECO:0000256" key="3">
    <source>
        <dbReference type="ARBA" id="ARBA00022989"/>
    </source>
</evidence>
<feature type="transmembrane region" description="Helical" evidence="10">
    <location>
        <begin position="207"/>
        <end position="232"/>
    </location>
</feature>
<dbReference type="PANTHER" id="PTHR24238:SF47">
    <property type="entry name" value="ECDYSTEROIDS_DOPAMINE RECEPTOR-RELATED"/>
    <property type="match status" value="1"/>
</dbReference>
<feature type="transmembrane region" description="Helical" evidence="10">
    <location>
        <begin position="244"/>
        <end position="266"/>
    </location>
</feature>
<dbReference type="PRINTS" id="PR00237">
    <property type="entry name" value="GPCRRHODOPSN"/>
</dbReference>
<feature type="domain" description="G-protein coupled receptors family 1 profile" evidence="11">
    <location>
        <begin position="224"/>
        <end position="337"/>
    </location>
</feature>
<keyword evidence="6 8" id="KW-0675">Receptor</keyword>
<dbReference type="PANTHER" id="PTHR24238">
    <property type="entry name" value="G-PROTEIN COUPLED RECEPTOR"/>
    <property type="match status" value="1"/>
</dbReference>
<feature type="compositionally biased region" description="Basic and acidic residues" evidence="9">
    <location>
        <begin position="1017"/>
        <end position="1034"/>
    </location>
</feature>
<feature type="region of interest" description="Disordered" evidence="9">
    <location>
        <begin position="664"/>
        <end position="700"/>
    </location>
</feature>
<evidence type="ECO:0000256" key="7">
    <source>
        <dbReference type="ARBA" id="ARBA00023224"/>
    </source>
</evidence>
<name>A0ABD0JPQ5_9CAEN</name>
<reference evidence="12 13" key="1">
    <citation type="journal article" date="2023" name="Sci. Data">
        <title>Genome assembly of the Korean intertidal mud-creeper Batillaria attramentaria.</title>
        <authorList>
            <person name="Patra A.K."/>
            <person name="Ho P.T."/>
            <person name="Jun S."/>
            <person name="Lee S.J."/>
            <person name="Kim Y."/>
            <person name="Won Y.J."/>
        </authorList>
    </citation>
    <scope>NUCLEOTIDE SEQUENCE [LARGE SCALE GENOMIC DNA]</scope>
    <source>
        <strain evidence="12">Wonlab-2016</strain>
    </source>
</reference>
<keyword evidence="4 8" id="KW-0297">G-protein coupled receptor</keyword>
<dbReference type="SUPFAM" id="SSF81321">
    <property type="entry name" value="Family A G protein-coupled receptor-like"/>
    <property type="match status" value="2"/>
</dbReference>
<feature type="region of interest" description="Disordered" evidence="9">
    <location>
        <begin position="541"/>
        <end position="651"/>
    </location>
</feature>
<dbReference type="Pfam" id="PF00001">
    <property type="entry name" value="7tm_1"/>
    <property type="match status" value="1"/>
</dbReference>
<dbReference type="CDD" id="cd00637">
    <property type="entry name" value="7tm_classA_rhodopsin-like"/>
    <property type="match status" value="1"/>
</dbReference>
<feature type="compositionally biased region" description="Low complexity" evidence="9">
    <location>
        <begin position="1004"/>
        <end position="1015"/>
    </location>
</feature>
<evidence type="ECO:0000256" key="8">
    <source>
        <dbReference type="RuleBase" id="RU000688"/>
    </source>
</evidence>
<keyword evidence="5 10" id="KW-0472">Membrane</keyword>
<dbReference type="GO" id="GO:0016020">
    <property type="term" value="C:membrane"/>
    <property type="evidence" value="ECO:0007669"/>
    <property type="project" value="UniProtKB-SubCell"/>
</dbReference>
<sequence length="1189" mass="131258">MFCISGIGRTFISISSISILLCRSNSHSACPQTVTADNQPKSGPHMLAGRCRSHAPRGEEKAYRAVVMYGDDVRSVSEGLAPINVNVRQVFRFYASERMMGGAVRVVMTQDSHRQRSPETSHAILWSPASGSSRSLWRLSSNAGMNGGQDVGYSKSNEADDGGLIPLLVPSSPVSSGPAEQIYEEIHNITSAMEEEINHELPVTGEMIALLTILSLFTVVGSVGNGLVLFVFSRVREKTTAQLFILALALIDLFTCMVIIPFTMFVEYTRYDIKYDFLCKLYQFLITSKVPLSAFIMVAIAFDRYFCICHPLRKIITPWRTKVIIVCLTLFASMLGVMTSLAYGVYQVFNPMDPKHLPDMKNVTEELQTYSTTREMKDWTLVSEDPSTKSDVTLTVELRLRDWILRHSNLTALYMRENFRELVYIGVCAPNEILLGWGFVSVYQKCYSALFVVCLVIVGVLYGMIYRFIGLRRSKKLQQRLVLCAYVNGENGCGEAGTRTTLLNGNGHDDDKYGCNGQGLGAGGVYIGGCTTTSLPFNKNPTPGTPSGCFNGPTVKSGKGEQQDRTDDNSHAGGSDDKGKKNKDTNENGLKQSLVDRPDELNLVSSNSFSGGETLELQPLRKSLSDKISTTVPSPDDRRPKSLTDDASGNVHVEGRLVGGVISRGVHKGSYSPRTGLNGRETDGRKYGRKRRRDSEPLPKGAYEVSFLDNLTAGTRGPYLETSIEEDFPSFSEKGVQPPQVVMFECPSPSSDHDPPSSGDSMNQSAMGCFQPCTGDRGAATSEHNAAVRVQNWSSVGDPDLSVFTSHGIVVTSPSWNDLLCGASMEGSRPERPASFGNCQEFTEEDDPSSPLLQCQMRTVPVCNETRVAPKQTPDFDLPFKKVSNSESANAAEARLAAKATHEHEEANMPLLNTDSGYNHGGHIAKEDPSTNSKLHSNDFEKDKATCTDLGPVSDNDSVFLPSKDEDNNSQQLNNKGPQPAQQQQQSFLTAYVRNLTPRISSSSSVLSCSRYSVSEGSRRSTMEGTARRPTMDAASRRLTVETYIDRRSTMESRRSTMESGARRPANIRKKRWQHFRSKNASIKGNHNRGHGGSAGGPRRSILPYDADRLREENRAANARTALMLFTVTVVFVVAFLPAWLMAHRLVPTQLMVFYLYFTYNVANPFIYAFMNVIFKDHLRKIFGCKRRT</sequence>
<feature type="transmembrane region" description="Helical" evidence="10">
    <location>
        <begin position="1154"/>
        <end position="1175"/>
    </location>
</feature>
<feature type="region of interest" description="Disordered" evidence="9">
    <location>
        <begin position="1004"/>
        <end position="1034"/>
    </location>
</feature>
<evidence type="ECO:0000256" key="6">
    <source>
        <dbReference type="ARBA" id="ARBA00023170"/>
    </source>
</evidence>
<evidence type="ECO:0000256" key="1">
    <source>
        <dbReference type="ARBA" id="ARBA00004141"/>
    </source>
</evidence>
<feature type="region of interest" description="Disordered" evidence="9">
    <location>
        <begin position="830"/>
        <end position="851"/>
    </location>
</feature>
<dbReference type="InterPro" id="IPR000276">
    <property type="entry name" value="GPCR_Rhodpsn"/>
</dbReference>
<evidence type="ECO:0000259" key="11">
    <source>
        <dbReference type="PROSITE" id="PS50262"/>
    </source>
</evidence>
<evidence type="ECO:0000313" key="13">
    <source>
        <dbReference type="Proteomes" id="UP001519460"/>
    </source>
</evidence>
<organism evidence="12 13">
    <name type="scientific">Batillaria attramentaria</name>
    <dbReference type="NCBI Taxonomy" id="370345"/>
    <lineage>
        <taxon>Eukaryota</taxon>
        <taxon>Metazoa</taxon>
        <taxon>Spiralia</taxon>
        <taxon>Lophotrochozoa</taxon>
        <taxon>Mollusca</taxon>
        <taxon>Gastropoda</taxon>
        <taxon>Caenogastropoda</taxon>
        <taxon>Sorbeoconcha</taxon>
        <taxon>Cerithioidea</taxon>
        <taxon>Batillariidae</taxon>
        <taxon>Batillaria</taxon>
    </lineage>
</organism>
<comment type="caution">
    <text evidence="12">The sequence shown here is derived from an EMBL/GenBank/DDBJ whole genome shotgun (WGS) entry which is preliminary data.</text>
</comment>
<evidence type="ECO:0000256" key="4">
    <source>
        <dbReference type="ARBA" id="ARBA00023040"/>
    </source>
</evidence>
<feature type="region of interest" description="Disordered" evidence="9">
    <location>
        <begin position="911"/>
        <end position="986"/>
    </location>
</feature>
<feature type="transmembrane region" description="Helical" evidence="10">
    <location>
        <begin position="281"/>
        <end position="302"/>
    </location>
</feature>
<evidence type="ECO:0000256" key="9">
    <source>
        <dbReference type="SAM" id="MobiDB-lite"/>
    </source>
</evidence>
<gene>
    <name evidence="12" type="ORF">BaRGS_00031969</name>
</gene>
<comment type="similarity">
    <text evidence="8">Belongs to the G-protein coupled receptor 1 family.</text>
</comment>
<feature type="compositionally biased region" description="Basic and acidic residues" evidence="9">
    <location>
        <begin position="558"/>
        <end position="586"/>
    </location>
</feature>
<evidence type="ECO:0000313" key="12">
    <source>
        <dbReference type="EMBL" id="KAK7476808.1"/>
    </source>
</evidence>
<feature type="transmembrane region" description="Helical" evidence="10">
    <location>
        <begin position="1121"/>
        <end position="1142"/>
    </location>
</feature>
<evidence type="ECO:0000256" key="10">
    <source>
        <dbReference type="SAM" id="Phobius"/>
    </source>
</evidence>
<evidence type="ECO:0000256" key="5">
    <source>
        <dbReference type="ARBA" id="ARBA00023136"/>
    </source>
</evidence>
<feature type="transmembrane region" description="Helical" evidence="10">
    <location>
        <begin position="323"/>
        <end position="346"/>
    </location>
</feature>
<keyword evidence="13" id="KW-1185">Reference proteome</keyword>
<feature type="region of interest" description="Disordered" evidence="9">
    <location>
        <begin position="1050"/>
        <end position="1101"/>
    </location>
</feature>
<accession>A0ABD0JPQ5</accession>
<dbReference type="AlphaFoldDB" id="A0ABD0JPQ5"/>
<keyword evidence="2 8" id="KW-0812">Transmembrane</keyword>
<evidence type="ECO:0000256" key="2">
    <source>
        <dbReference type="ARBA" id="ARBA00022692"/>
    </source>
</evidence>
<dbReference type="Gene3D" id="1.20.1070.10">
    <property type="entry name" value="Rhodopsin 7-helix transmembrane proteins"/>
    <property type="match status" value="2"/>
</dbReference>
<dbReference type="GO" id="GO:0004930">
    <property type="term" value="F:G protein-coupled receptor activity"/>
    <property type="evidence" value="ECO:0007669"/>
    <property type="project" value="UniProtKB-KW"/>
</dbReference>
<comment type="subcellular location">
    <subcellularLocation>
        <location evidence="1">Membrane</location>
        <topology evidence="1">Multi-pass membrane protein</topology>
    </subcellularLocation>
</comment>
<proteinExistence type="inferred from homology"/>
<feature type="compositionally biased region" description="Basic and acidic residues" evidence="9">
    <location>
        <begin position="936"/>
        <end position="946"/>
    </location>
</feature>
<protein>
    <recommendedName>
        <fullName evidence="11">G-protein coupled receptors family 1 profile domain-containing protein</fullName>
    </recommendedName>
</protein>
<keyword evidence="7 8" id="KW-0807">Transducer</keyword>
<dbReference type="Proteomes" id="UP001519460">
    <property type="component" value="Unassembled WGS sequence"/>
</dbReference>
<feature type="compositionally biased region" description="Basic residues" evidence="9">
    <location>
        <begin position="1066"/>
        <end position="1078"/>
    </location>
</feature>
<dbReference type="EMBL" id="JACVVK020000365">
    <property type="protein sequence ID" value="KAK7476808.1"/>
    <property type="molecule type" value="Genomic_DNA"/>
</dbReference>
<keyword evidence="3 10" id="KW-1133">Transmembrane helix</keyword>
<dbReference type="InterPro" id="IPR017452">
    <property type="entry name" value="GPCR_Rhodpsn_7TM"/>
</dbReference>
<dbReference type="PROSITE" id="PS00237">
    <property type="entry name" value="G_PROTEIN_RECEP_F1_1"/>
    <property type="match status" value="1"/>
</dbReference>